<dbReference type="EMBL" id="JWJD01000001">
    <property type="protein sequence ID" value="KIH77304.1"/>
    <property type="molecule type" value="Genomic_DNA"/>
</dbReference>
<evidence type="ECO:0000313" key="1">
    <source>
        <dbReference type="EMBL" id="KIH77304.1"/>
    </source>
</evidence>
<gene>
    <name evidence="1" type="ORF">GFER_00660</name>
</gene>
<organism evidence="1 2">
    <name type="scientific">Geoalkalibacter ferrihydriticus DSM 17813</name>
    <dbReference type="NCBI Taxonomy" id="1121915"/>
    <lineage>
        <taxon>Bacteria</taxon>
        <taxon>Pseudomonadati</taxon>
        <taxon>Thermodesulfobacteriota</taxon>
        <taxon>Desulfuromonadia</taxon>
        <taxon>Desulfuromonadales</taxon>
        <taxon>Geoalkalibacteraceae</taxon>
        <taxon>Geoalkalibacter</taxon>
    </lineage>
</organism>
<protein>
    <submittedName>
        <fullName evidence="1">Uncharacterized protein</fullName>
    </submittedName>
</protein>
<proteinExistence type="predicted"/>
<accession>A0A0C2DV49</accession>
<sequence length="136" mass="15016">MVRLSLPPSPVDHTPLTNVQCLKQKNATDRHNADAVAFDNQCDDSLIFSPPLKMQFCLDTSLVNYCQSADSFNPDLEALLRDPGQACKPANWAIHLLHLNDFLLQSCICPDPRSETPCGRAQRGGVPSMDCAQFCQ</sequence>
<evidence type="ECO:0000313" key="2">
    <source>
        <dbReference type="Proteomes" id="UP000035068"/>
    </source>
</evidence>
<reference evidence="1 2" key="1">
    <citation type="submission" date="2014-12" db="EMBL/GenBank/DDBJ databases">
        <title>Genomes of Geoalkalibacter ferrihydriticus and Geoalkalibacter subterraneus, two haloalkaliphilic metal-reducing members of the Geobacteraceae.</title>
        <authorList>
            <person name="Badalamenti J.P."/>
            <person name="Torres C.I."/>
            <person name="Krajmalnik-Brown R."/>
            <person name="Bond D.R."/>
        </authorList>
    </citation>
    <scope>NUCLEOTIDE SEQUENCE [LARGE SCALE GENOMIC DNA]</scope>
    <source>
        <strain evidence="1 2">DSM 17813</strain>
    </source>
</reference>
<name>A0A0C2DV49_9BACT</name>
<dbReference type="AlphaFoldDB" id="A0A0C2DV49"/>
<comment type="caution">
    <text evidence="1">The sequence shown here is derived from an EMBL/GenBank/DDBJ whole genome shotgun (WGS) entry which is preliminary data.</text>
</comment>
<keyword evidence="2" id="KW-1185">Reference proteome</keyword>
<dbReference type="Proteomes" id="UP000035068">
    <property type="component" value="Unassembled WGS sequence"/>
</dbReference>